<dbReference type="GeneID" id="87857968"/>
<feature type="compositionally biased region" description="Low complexity" evidence="1">
    <location>
        <begin position="318"/>
        <end position="335"/>
    </location>
</feature>
<feature type="region of interest" description="Disordered" evidence="1">
    <location>
        <begin position="1"/>
        <end position="36"/>
    </location>
</feature>
<dbReference type="Proteomes" id="UP001278500">
    <property type="component" value="Unassembled WGS sequence"/>
</dbReference>
<dbReference type="RefSeq" id="XP_062685831.1">
    <property type="nucleotide sequence ID" value="XM_062820814.1"/>
</dbReference>
<evidence type="ECO:0000313" key="2">
    <source>
        <dbReference type="EMBL" id="KAK3354453.1"/>
    </source>
</evidence>
<evidence type="ECO:0000313" key="3">
    <source>
        <dbReference type="Proteomes" id="UP001278500"/>
    </source>
</evidence>
<dbReference type="AlphaFoldDB" id="A0AAE0JNJ3"/>
<reference evidence="2" key="2">
    <citation type="submission" date="2023-06" db="EMBL/GenBank/DDBJ databases">
        <authorList>
            <consortium name="Lawrence Berkeley National Laboratory"/>
            <person name="Haridas S."/>
            <person name="Hensen N."/>
            <person name="Bonometti L."/>
            <person name="Westerberg I."/>
            <person name="Brannstrom I.O."/>
            <person name="Guillou S."/>
            <person name="Cros-Aarteil S."/>
            <person name="Calhoun S."/>
            <person name="Kuo A."/>
            <person name="Mondo S."/>
            <person name="Pangilinan J."/>
            <person name="Riley R."/>
            <person name="Labutti K."/>
            <person name="Andreopoulos B."/>
            <person name="Lipzen A."/>
            <person name="Chen C."/>
            <person name="Yanf M."/>
            <person name="Daum C."/>
            <person name="Ng V."/>
            <person name="Clum A."/>
            <person name="Steindorff A."/>
            <person name="Ohm R."/>
            <person name="Martin F."/>
            <person name="Silar P."/>
            <person name="Natvig D."/>
            <person name="Lalanne C."/>
            <person name="Gautier V."/>
            <person name="Ament-Velasquez S.L."/>
            <person name="Kruys A."/>
            <person name="Hutchinson M.I."/>
            <person name="Powell A.J."/>
            <person name="Barry K."/>
            <person name="Miller A.N."/>
            <person name="Grigoriev I.V."/>
            <person name="Debuchy R."/>
            <person name="Gladieux P."/>
            <person name="Thoren M.H."/>
            <person name="Johannesson H."/>
        </authorList>
    </citation>
    <scope>NUCLEOTIDE SEQUENCE</scope>
    <source>
        <strain evidence="2">CBS 560.94</strain>
    </source>
</reference>
<comment type="caution">
    <text evidence="2">The sequence shown here is derived from an EMBL/GenBank/DDBJ whole genome shotgun (WGS) entry which is preliminary data.</text>
</comment>
<feature type="region of interest" description="Disordered" evidence="1">
    <location>
        <begin position="147"/>
        <end position="373"/>
    </location>
</feature>
<gene>
    <name evidence="2" type="ORF">B0H65DRAFT_13168</name>
</gene>
<feature type="compositionally biased region" description="Low complexity" evidence="1">
    <location>
        <begin position="240"/>
        <end position="262"/>
    </location>
</feature>
<sequence>MTPFPQDITNPYSPTTFTLPLRPRPDGGSASSGGGHYQTLIQQVSSLTIDDYQTPQGDRHVETRRHTEQRLIQTTTTTTTTRTTTTSRTTATEPLSLSREKLLNPASSSSSSSSSSTTIGPRSSIHNCSSSFCSDFSNAAARTATATRASLRHSKPSSPISSLSEVSSSEPGTGTGGASPSVNKYLRTRRGAMSGPSCPGPGPGSLSSAPAMGSSSSWCSSSSRPSGSRAHGGERLLLPSAPSSMASGSRASGSGSMMKSSGLTRSRAGSITTTADSTNRLNQARLLPSPSRGWPEQDRNRNRTRNGSQIATDPAAISISSSFSDASSSSSSSRSTVRPTDLYKPSESSRVSNNRRSYQPRLGTGEITPEDSISQIGIGTSASASASASAVRRHGGQRSSLSLPIRSLPLSGVRYVSASEVGRAPPPQEDRWILPSSTPGRFGPPPPSVFGDGSSRVSSRRDCY</sequence>
<keyword evidence="3" id="KW-1185">Reference proteome</keyword>
<feature type="compositionally biased region" description="Low complexity" evidence="1">
    <location>
        <begin position="156"/>
        <end position="169"/>
    </location>
</feature>
<feature type="compositionally biased region" description="Polar residues" evidence="1">
    <location>
        <begin position="263"/>
        <end position="282"/>
    </location>
</feature>
<feature type="region of interest" description="Disordered" evidence="1">
    <location>
        <begin position="52"/>
        <end position="121"/>
    </location>
</feature>
<reference evidence="2" key="1">
    <citation type="journal article" date="2023" name="Mol. Phylogenet. Evol.">
        <title>Genome-scale phylogeny and comparative genomics of the fungal order Sordariales.</title>
        <authorList>
            <person name="Hensen N."/>
            <person name="Bonometti L."/>
            <person name="Westerberg I."/>
            <person name="Brannstrom I.O."/>
            <person name="Guillou S."/>
            <person name="Cros-Aarteil S."/>
            <person name="Calhoun S."/>
            <person name="Haridas S."/>
            <person name="Kuo A."/>
            <person name="Mondo S."/>
            <person name="Pangilinan J."/>
            <person name="Riley R."/>
            <person name="LaButti K."/>
            <person name="Andreopoulos B."/>
            <person name="Lipzen A."/>
            <person name="Chen C."/>
            <person name="Yan M."/>
            <person name="Daum C."/>
            <person name="Ng V."/>
            <person name="Clum A."/>
            <person name="Steindorff A."/>
            <person name="Ohm R.A."/>
            <person name="Martin F."/>
            <person name="Silar P."/>
            <person name="Natvig D.O."/>
            <person name="Lalanne C."/>
            <person name="Gautier V."/>
            <person name="Ament-Velasquez S.L."/>
            <person name="Kruys A."/>
            <person name="Hutchinson M.I."/>
            <person name="Powell A.J."/>
            <person name="Barry K."/>
            <person name="Miller A.N."/>
            <person name="Grigoriev I.V."/>
            <person name="Debuchy R."/>
            <person name="Gladieux P."/>
            <person name="Hiltunen Thoren M."/>
            <person name="Johannesson H."/>
        </authorList>
    </citation>
    <scope>NUCLEOTIDE SEQUENCE</scope>
    <source>
        <strain evidence="2">CBS 560.94</strain>
    </source>
</reference>
<dbReference type="EMBL" id="JAUEPP010000001">
    <property type="protein sequence ID" value="KAK3354453.1"/>
    <property type="molecule type" value="Genomic_DNA"/>
</dbReference>
<accession>A0AAE0JNJ3</accession>
<proteinExistence type="predicted"/>
<feature type="compositionally biased region" description="Low complexity" evidence="1">
    <location>
        <begin position="204"/>
        <end position="229"/>
    </location>
</feature>
<feature type="compositionally biased region" description="Low complexity" evidence="1">
    <location>
        <begin position="107"/>
        <end position="116"/>
    </location>
</feature>
<protein>
    <submittedName>
        <fullName evidence="2">Uncharacterized protein</fullName>
    </submittedName>
</protein>
<name>A0AAE0JNJ3_9PEZI</name>
<evidence type="ECO:0000256" key="1">
    <source>
        <dbReference type="SAM" id="MobiDB-lite"/>
    </source>
</evidence>
<feature type="compositionally biased region" description="Low complexity" evidence="1">
    <location>
        <begin position="346"/>
        <end position="357"/>
    </location>
</feature>
<organism evidence="2 3">
    <name type="scientific">Neurospora tetraspora</name>
    <dbReference type="NCBI Taxonomy" id="94610"/>
    <lineage>
        <taxon>Eukaryota</taxon>
        <taxon>Fungi</taxon>
        <taxon>Dikarya</taxon>
        <taxon>Ascomycota</taxon>
        <taxon>Pezizomycotina</taxon>
        <taxon>Sordariomycetes</taxon>
        <taxon>Sordariomycetidae</taxon>
        <taxon>Sordariales</taxon>
        <taxon>Sordariaceae</taxon>
        <taxon>Neurospora</taxon>
    </lineage>
</organism>
<feature type="region of interest" description="Disordered" evidence="1">
    <location>
        <begin position="419"/>
        <end position="464"/>
    </location>
</feature>
<feature type="compositionally biased region" description="Low complexity" evidence="1">
    <location>
        <begin position="74"/>
        <end position="92"/>
    </location>
</feature>
<feature type="compositionally biased region" description="Basic and acidic residues" evidence="1">
    <location>
        <begin position="57"/>
        <end position="69"/>
    </location>
</feature>